<evidence type="ECO:0000313" key="2">
    <source>
        <dbReference type="Proteomes" id="UP001190700"/>
    </source>
</evidence>
<sequence>MKTSGQSEIGDLALEDQEVVDEVIETLSSHLLKPLTGEPRARFLLGCALYVDGDIFSSYRELKAGLQLMRSQLPEHFHFLAQVCLACDEEVEAAQNFRVAIKLDPTFVPAYIDLLHLYADTHQREGNVLIWRFVVFICRLIGSA</sequence>
<keyword evidence="2" id="KW-1185">Reference proteome</keyword>
<gene>
    <name evidence="1" type="ORF">CYMTET_56242</name>
</gene>
<protein>
    <recommendedName>
        <fullName evidence="3">Tetratricopeptide repeat protein</fullName>
    </recommendedName>
</protein>
<evidence type="ECO:0000313" key="1">
    <source>
        <dbReference type="EMBL" id="KAK3233462.1"/>
    </source>
</evidence>
<proteinExistence type="predicted"/>
<dbReference type="Proteomes" id="UP001190700">
    <property type="component" value="Unassembled WGS sequence"/>
</dbReference>
<dbReference type="InterPro" id="IPR011990">
    <property type="entry name" value="TPR-like_helical_dom_sf"/>
</dbReference>
<accession>A0AAE0BBN4</accession>
<dbReference type="Gene3D" id="1.25.40.10">
    <property type="entry name" value="Tetratricopeptide repeat domain"/>
    <property type="match status" value="1"/>
</dbReference>
<comment type="caution">
    <text evidence="1">The sequence shown here is derived from an EMBL/GenBank/DDBJ whole genome shotgun (WGS) entry which is preliminary data.</text>
</comment>
<evidence type="ECO:0008006" key="3">
    <source>
        <dbReference type="Google" id="ProtNLM"/>
    </source>
</evidence>
<reference evidence="1 2" key="1">
    <citation type="journal article" date="2015" name="Genome Biol. Evol.">
        <title>Comparative Genomics of a Bacterivorous Green Alga Reveals Evolutionary Causalities and Consequences of Phago-Mixotrophic Mode of Nutrition.</title>
        <authorList>
            <person name="Burns J.A."/>
            <person name="Paasch A."/>
            <person name="Narechania A."/>
            <person name="Kim E."/>
        </authorList>
    </citation>
    <scope>NUCLEOTIDE SEQUENCE [LARGE SCALE GENOMIC DNA]</scope>
    <source>
        <strain evidence="1 2">PLY_AMNH</strain>
    </source>
</reference>
<organism evidence="1 2">
    <name type="scientific">Cymbomonas tetramitiformis</name>
    <dbReference type="NCBI Taxonomy" id="36881"/>
    <lineage>
        <taxon>Eukaryota</taxon>
        <taxon>Viridiplantae</taxon>
        <taxon>Chlorophyta</taxon>
        <taxon>Pyramimonadophyceae</taxon>
        <taxon>Pyramimonadales</taxon>
        <taxon>Pyramimonadaceae</taxon>
        <taxon>Cymbomonas</taxon>
    </lineage>
</organism>
<dbReference type="AlphaFoldDB" id="A0AAE0BBN4"/>
<dbReference type="SUPFAM" id="SSF48452">
    <property type="entry name" value="TPR-like"/>
    <property type="match status" value="1"/>
</dbReference>
<name>A0AAE0BBN4_9CHLO</name>
<dbReference type="EMBL" id="LGRX02035704">
    <property type="protein sequence ID" value="KAK3233462.1"/>
    <property type="molecule type" value="Genomic_DNA"/>
</dbReference>